<reference evidence="2 4" key="2">
    <citation type="submission" date="2023-03" db="EMBL/GenBank/DDBJ databases">
        <title>Bacillus Genome Sequencing.</title>
        <authorList>
            <person name="Dunlap C."/>
        </authorList>
    </citation>
    <scope>NUCLEOTIDE SEQUENCE [LARGE SCALE GENOMIC DNA]</scope>
    <source>
        <strain evidence="2 4">NRS-38</strain>
    </source>
</reference>
<organism evidence="2 4">
    <name type="scientific">Anoxybacteroides rupiense</name>
    <dbReference type="NCBI Taxonomy" id="311460"/>
    <lineage>
        <taxon>Bacteria</taxon>
        <taxon>Bacillati</taxon>
        <taxon>Bacillota</taxon>
        <taxon>Bacilli</taxon>
        <taxon>Bacillales</taxon>
        <taxon>Anoxybacillaceae</taxon>
        <taxon>Anoxybacteroides</taxon>
    </lineage>
</organism>
<dbReference type="Proteomes" id="UP001339962">
    <property type="component" value="Unassembled WGS sequence"/>
</dbReference>
<protein>
    <submittedName>
        <fullName evidence="2">Uncharacterized protein</fullName>
    </submittedName>
</protein>
<dbReference type="RefSeq" id="WP_044743717.1">
    <property type="nucleotide sequence ID" value="NZ_JACIDF010000006.1"/>
</dbReference>
<evidence type="ECO:0000313" key="1">
    <source>
        <dbReference type="EMBL" id="MDE8565722.1"/>
    </source>
</evidence>
<name>A0ABD5ITQ9_9BACL</name>
<proteinExistence type="predicted"/>
<reference evidence="1 3" key="1">
    <citation type="submission" date="2023-01" db="EMBL/GenBank/DDBJ databases">
        <title>Genome-based reclassification of Anoxybacillus geothermalis as a later heterotypic synonym of Anoxybacillus rupiensis.</title>
        <authorList>
            <person name="Inan Bektas K."/>
            <person name="Canakci S."/>
            <person name="Belduz A.A."/>
            <person name="Guler H.H."/>
        </authorList>
    </citation>
    <scope>NUCLEOTIDE SEQUENCE [LARGE SCALE GENOMIC DNA]</scope>
    <source>
        <strain evidence="1 3">DSM 17127</strain>
    </source>
</reference>
<evidence type="ECO:0000313" key="4">
    <source>
        <dbReference type="Proteomes" id="UP001339962"/>
    </source>
</evidence>
<gene>
    <name evidence="2" type="ORF">P9850_07445</name>
    <name evidence="1" type="ORF">PNH38_17965</name>
</gene>
<dbReference type="EMBL" id="JAQOTG010000036">
    <property type="protein sequence ID" value="MDE8565722.1"/>
    <property type="molecule type" value="Genomic_DNA"/>
</dbReference>
<comment type="caution">
    <text evidence="2">The sequence shown here is derived from an EMBL/GenBank/DDBJ whole genome shotgun (WGS) entry which is preliminary data.</text>
</comment>
<dbReference type="Proteomes" id="UP001213979">
    <property type="component" value="Unassembled WGS sequence"/>
</dbReference>
<dbReference type="GeneID" id="301127131"/>
<keyword evidence="3" id="KW-1185">Reference proteome</keyword>
<dbReference type="AlphaFoldDB" id="A0ABD5ITQ9"/>
<dbReference type="EMBL" id="JARTLI010000009">
    <property type="protein sequence ID" value="MED5051695.1"/>
    <property type="molecule type" value="Genomic_DNA"/>
</dbReference>
<evidence type="ECO:0000313" key="2">
    <source>
        <dbReference type="EMBL" id="MED5051695.1"/>
    </source>
</evidence>
<sequence length="79" mass="9257">MLKLSADMLLLLRECLESRRPDLLWVLNNEININETLGNELRDIVNEEFLEKGLNNDDEPNELGIKLERLIDEIGRCFM</sequence>
<evidence type="ECO:0000313" key="3">
    <source>
        <dbReference type="Proteomes" id="UP001213979"/>
    </source>
</evidence>
<accession>A0ABD5ITQ9</accession>